<protein>
    <submittedName>
        <fullName evidence="8">Methyl-accepting chemotaxis protein</fullName>
    </submittedName>
</protein>
<evidence type="ECO:0000256" key="4">
    <source>
        <dbReference type="SAM" id="MobiDB-lite"/>
    </source>
</evidence>
<dbReference type="Pfam" id="PF00015">
    <property type="entry name" value="MCPsignal"/>
    <property type="match status" value="1"/>
</dbReference>
<name>A0A1I5G5L8_9FIRM</name>
<dbReference type="SMART" id="SM00304">
    <property type="entry name" value="HAMP"/>
    <property type="match status" value="1"/>
</dbReference>
<feature type="region of interest" description="Disordered" evidence="4">
    <location>
        <begin position="22"/>
        <end position="46"/>
    </location>
</feature>
<dbReference type="PROSITE" id="PS50885">
    <property type="entry name" value="HAMP"/>
    <property type="match status" value="1"/>
</dbReference>
<dbReference type="PANTHER" id="PTHR32089:SF112">
    <property type="entry name" value="LYSOZYME-LIKE PROTEIN-RELATED"/>
    <property type="match status" value="1"/>
</dbReference>
<dbReference type="CDD" id="cd11386">
    <property type="entry name" value="MCP_signal"/>
    <property type="match status" value="1"/>
</dbReference>
<dbReference type="Gene3D" id="6.10.340.10">
    <property type="match status" value="1"/>
</dbReference>
<evidence type="ECO:0000313" key="8">
    <source>
        <dbReference type="EMBL" id="SFO31314.1"/>
    </source>
</evidence>
<organism evidence="8 9">
    <name type="scientific">Anaerocolumna aminovalerica</name>
    <dbReference type="NCBI Taxonomy" id="1527"/>
    <lineage>
        <taxon>Bacteria</taxon>
        <taxon>Bacillati</taxon>
        <taxon>Bacillota</taxon>
        <taxon>Clostridia</taxon>
        <taxon>Lachnospirales</taxon>
        <taxon>Lachnospiraceae</taxon>
        <taxon>Anaerocolumna</taxon>
    </lineage>
</organism>
<evidence type="ECO:0000259" key="6">
    <source>
        <dbReference type="PROSITE" id="PS50111"/>
    </source>
</evidence>
<comment type="similarity">
    <text evidence="2">Belongs to the methyl-accepting chemotaxis (MCP) protein family.</text>
</comment>
<keyword evidence="9" id="KW-1185">Reference proteome</keyword>
<dbReference type="SUPFAM" id="SSF58104">
    <property type="entry name" value="Methyl-accepting chemotaxis protein (MCP) signaling domain"/>
    <property type="match status" value="1"/>
</dbReference>
<keyword evidence="5" id="KW-0472">Membrane</keyword>
<accession>A0A1I5G5L8</accession>
<feature type="domain" description="Methyl-accepting transducer" evidence="6">
    <location>
        <begin position="466"/>
        <end position="702"/>
    </location>
</feature>
<evidence type="ECO:0000256" key="5">
    <source>
        <dbReference type="SAM" id="Phobius"/>
    </source>
</evidence>
<dbReference type="AlphaFoldDB" id="A0A1I5G5L8"/>
<keyword evidence="5" id="KW-0812">Transmembrane</keyword>
<dbReference type="Gene3D" id="1.10.287.950">
    <property type="entry name" value="Methyl-accepting chemotaxis protein"/>
    <property type="match status" value="1"/>
</dbReference>
<dbReference type="PANTHER" id="PTHR32089">
    <property type="entry name" value="METHYL-ACCEPTING CHEMOTAXIS PROTEIN MCPB"/>
    <property type="match status" value="1"/>
</dbReference>
<evidence type="ECO:0000256" key="2">
    <source>
        <dbReference type="ARBA" id="ARBA00029447"/>
    </source>
</evidence>
<evidence type="ECO:0000259" key="7">
    <source>
        <dbReference type="PROSITE" id="PS50885"/>
    </source>
</evidence>
<proteinExistence type="inferred from homology"/>
<dbReference type="CDD" id="cd18774">
    <property type="entry name" value="PDC2_HK_sensor"/>
    <property type="match status" value="1"/>
</dbReference>
<evidence type="ECO:0000256" key="1">
    <source>
        <dbReference type="ARBA" id="ARBA00023224"/>
    </source>
</evidence>
<dbReference type="SMART" id="SM00283">
    <property type="entry name" value="MA"/>
    <property type="match status" value="1"/>
</dbReference>
<evidence type="ECO:0000313" key="9">
    <source>
        <dbReference type="Proteomes" id="UP000198806"/>
    </source>
</evidence>
<dbReference type="CDD" id="cd06225">
    <property type="entry name" value="HAMP"/>
    <property type="match status" value="1"/>
</dbReference>
<dbReference type="PROSITE" id="PS50111">
    <property type="entry name" value="CHEMOTAXIS_TRANSDUC_2"/>
    <property type="match status" value="1"/>
</dbReference>
<dbReference type="Gene3D" id="3.30.450.20">
    <property type="entry name" value="PAS domain"/>
    <property type="match status" value="1"/>
</dbReference>
<feature type="compositionally biased region" description="Basic and acidic residues" evidence="4">
    <location>
        <begin position="22"/>
        <end position="42"/>
    </location>
</feature>
<dbReference type="EMBL" id="FOWD01000017">
    <property type="protein sequence ID" value="SFO31314.1"/>
    <property type="molecule type" value="Genomic_DNA"/>
</dbReference>
<dbReference type="GO" id="GO:0016020">
    <property type="term" value="C:membrane"/>
    <property type="evidence" value="ECO:0007669"/>
    <property type="project" value="InterPro"/>
</dbReference>
<dbReference type="RefSeq" id="WP_091686958.1">
    <property type="nucleotide sequence ID" value="NZ_BAABFM010000001.1"/>
</dbReference>
<keyword evidence="1 3" id="KW-0807">Transducer</keyword>
<dbReference type="Pfam" id="PF00672">
    <property type="entry name" value="HAMP"/>
    <property type="match status" value="1"/>
</dbReference>
<feature type="transmembrane region" description="Helical" evidence="5">
    <location>
        <begin position="72"/>
        <end position="92"/>
    </location>
</feature>
<reference evidence="8 9" key="1">
    <citation type="submission" date="2016-10" db="EMBL/GenBank/DDBJ databases">
        <authorList>
            <person name="de Groot N.N."/>
        </authorList>
    </citation>
    <scope>NUCLEOTIDE SEQUENCE [LARGE SCALE GENOMIC DNA]</scope>
    <source>
        <strain evidence="8 9">DSM 1283</strain>
    </source>
</reference>
<dbReference type="InterPro" id="IPR003660">
    <property type="entry name" value="HAMP_dom"/>
</dbReference>
<dbReference type="STRING" id="1527.SAMN04489757_11785"/>
<sequence length="752" mass="83093">MRNKSKVERERKVKAKKLIWEKKKEKTPKIKLSKQEKKERKLQQKQYRKENKKVKQIMEIGDKIRFGIRQKLVTGFMIPVLCIVVLGVFSYLKASEGLISNYEQATDNTVNMATKYMEFAFNSVDSVALQYVSNSDITYYIRGLAKTTSQARLSYVMEVSNDLMVRASLDPFIEEIHIITPSKVPLFTSKMKILDGFNEEFIETEEGKVLKSKSNQAYWIGEHPLVDSKLELSPDKYALSVIHNLASGQGSIVTDISMKGIVNFLSDLDLGKGSTVGIITGDGREILIEKDDNNEAKTIVTNDKNYDGKDFRFSQKDFFQDSLKKEEASGSEYVVYNSQDYLYLYSKIGNTGITLCSMVPKANIMKQANDIKNITLIIVVIACIIAVTIGMLMSGGISNSLKKINYSLKQISEGDLTVQVFVKRKDELATLGHGITEMLNNVRALIQKVANVSSLVSDSSEHVVDASRTIEVASTNISDAIEEIGRGIAGQADDSQNCLLEMDALSQKITTVNENIIEIEKVTDETKGLISQGITTMEELTKQSEATSGITKYVVDNVIALENKSHAIGKIIQVINGIADQTNLLSLNASIEAARAGEMGRGFAVVADEIRKLAEESLEASNEIKKVIQEISQQTVDTVSTAKKAENIVNMQTQIVDETIKTFRDMNTGVEKLISNLTTIGQNMKNMDSAREGTLSAVESISAISEETLAASTSVDETVNVQSDAVKALDEAAKTLNENAKDLNEAINSFRI</sequence>
<evidence type="ECO:0000256" key="3">
    <source>
        <dbReference type="PROSITE-ProRule" id="PRU00284"/>
    </source>
</evidence>
<dbReference type="Proteomes" id="UP000198806">
    <property type="component" value="Unassembled WGS sequence"/>
</dbReference>
<dbReference type="GO" id="GO:0007165">
    <property type="term" value="P:signal transduction"/>
    <property type="evidence" value="ECO:0007669"/>
    <property type="project" value="UniProtKB-KW"/>
</dbReference>
<dbReference type="InterPro" id="IPR004089">
    <property type="entry name" value="MCPsignal_dom"/>
</dbReference>
<feature type="transmembrane region" description="Helical" evidence="5">
    <location>
        <begin position="374"/>
        <end position="393"/>
    </location>
</feature>
<keyword evidence="5" id="KW-1133">Transmembrane helix</keyword>
<feature type="domain" description="HAMP" evidence="7">
    <location>
        <begin position="395"/>
        <end position="447"/>
    </location>
</feature>
<dbReference type="OrthoDB" id="2029098at2"/>
<gene>
    <name evidence="8" type="ORF">SAMN04489757_11785</name>
</gene>